<feature type="transmembrane region" description="Helical" evidence="2">
    <location>
        <begin position="131"/>
        <end position="153"/>
    </location>
</feature>
<evidence type="ECO:0000313" key="4">
    <source>
        <dbReference type="Proteomes" id="UP000177798"/>
    </source>
</evidence>
<feature type="compositionally biased region" description="Polar residues" evidence="1">
    <location>
        <begin position="198"/>
        <end position="210"/>
    </location>
</feature>
<keyword evidence="2" id="KW-1133">Transmembrane helix</keyword>
<sequence length="472" mass="51668">MTTSKVLPLSLGFLALASETVMLTFNIIFSVTISKHHTPNKASVLSYVASGLGAVTEALLVLLVIRQIRYQNHIQDRGNGRLRIYLFAGLTSIFTILSAIATALSLCFMRQDLSLLPTKILSSQAQSMTVGGFIIWAISLASQAIFLICLVVIQRKDFHQQIQPYITESERHTSSEMQQRSQPQSMHEGYDYERNSSLEKTQWSIGSRSRSGSDPKRSIGSIRSSISNVVRPITSKTRLIHSKSQCSNNFRAPSIDSAQRETIVSIEDDFDSWNTSGVDAQSRQVIESASPSPPRFLETIPASPTGSRSPSPGFPLDLEPPRPARNGSYSPAGSIRSGKSVYRARTGAMSPDNTNEENIHPLFRSDSPSPAPAATAETMITAAPGAGSITLSDVHSIRSINRLRSESLPPLMHNASLDSIRRAIEEEDMEISLEVEGERSLTPPIPEWILGAGPRSSMSEYNRKKGTSLNKI</sequence>
<feature type="region of interest" description="Disordered" evidence="1">
    <location>
        <begin position="273"/>
        <end position="373"/>
    </location>
</feature>
<dbReference type="Proteomes" id="UP000177798">
    <property type="component" value="Chromosome 6"/>
</dbReference>
<keyword evidence="2" id="KW-0472">Membrane</keyword>
<feature type="region of interest" description="Disordered" evidence="1">
    <location>
        <begin position="169"/>
        <end position="223"/>
    </location>
</feature>
<feature type="transmembrane region" description="Helical" evidence="2">
    <location>
        <begin position="85"/>
        <end position="111"/>
    </location>
</feature>
<dbReference type="EMBL" id="CP017819">
    <property type="protein sequence ID" value="APA10437.1"/>
    <property type="molecule type" value="Genomic_DNA"/>
</dbReference>
<dbReference type="RefSeq" id="XP_001591626.1">
    <property type="nucleotide sequence ID" value="XM_001591576.1"/>
</dbReference>
<proteinExistence type="predicted"/>
<dbReference type="OrthoDB" id="5431149at2759"/>
<reference evidence="4" key="1">
    <citation type="journal article" date="2017" name="Genome Biol. Evol.">
        <title>The complete genome sequence of the phytopathogenic fungus Sclerotinia sclerotiorum reveals insights into the genome architecture of broad host range pathogens.</title>
        <authorList>
            <person name="Derbyshire M."/>
            <person name="Denton-Giles M."/>
            <person name="Hegedus D."/>
            <person name="Seifbarghy S."/>
            <person name="Rollins J."/>
            <person name="van Kan J."/>
            <person name="Seidl M.F."/>
            <person name="Faino L."/>
            <person name="Mbengue M."/>
            <person name="Navaud O."/>
            <person name="Raffaele S."/>
            <person name="Hammond-Kosack K."/>
            <person name="Heard S."/>
            <person name="Oliver R."/>
        </authorList>
    </citation>
    <scope>NUCLEOTIDE SEQUENCE [LARGE SCALE GENOMIC DNA]</scope>
    <source>
        <strain evidence="4">ATCC 18683 / 1980 / Ss-1</strain>
    </source>
</reference>
<feature type="compositionally biased region" description="Basic and acidic residues" evidence="1">
    <location>
        <begin position="188"/>
        <end position="197"/>
    </location>
</feature>
<feature type="region of interest" description="Disordered" evidence="1">
    <location>
        <begin position="446"/>
        <end position="472"/>
    </location>
</feature>
<protein>
    <submittedName>
        <fullName evidence="3">Uncharacterized protein</fullName>
    </submittedName>
</protein>
<dbReference type="AlphaFoldDB" id="A0A1D9Q676"/>
<dbReference type="KEGG" id="ssl:SS1G_07072"/>
<dbReference type="VEuPathDB" id="FungiDB:sscle_06g052070"/>
<evidence type="ECO:0000256" key="2">
    <source>
        <dbReference type="SAM" id="Phobius"/>
    </source>
</evidence>
<gene>
    <name evidence="3" type="ORF">sscle_06g052070</name>
</gene>
<feature type="transmembrane region" description="Helical" evidence="2">
    <location>
        <begin position="44"/>
        <end position="65"/>
    </location>
</feature>
<name>A0A1D9Q676_SCLS1</name>
<feature type="compositionally biased region" description="Polar residues" evidence="1">
    <location>
        <begin position="175"/>
        <end position="185"/>
    </location>
</feature>
<feature type="compositionally biased region" description="Polar residues" evidence="1">
    <location>
        <begin position="273"/>
        <end position="290"/>
    </location>
</feature>
<organism evidence="3 4">
    <name type="scientific">Sclerotinia sclerotiorum (strain ATCC 18683 / 1980 / Ss-1)</name>
    <name type="common">White mold</name>
    <name type="synonym">Whetzelinia sclerotiorum</name>
    <dbReference type="NCBI Taxonomy" id="665079"/>
    <lineage>
        <taxon>Eukaryota</taxon>
        <taxon>Fungi</taxon>
        <taxon>Dikarya</taxon>
        <taxon>Ascomycota</taxon>
        <taxon>Pezizomycotina</taxon>
        <taxon>Leotiomycetes</taxon>
        <taxon>Helotiales</taxon>
        <taxon>Sclerotiniaceae</taxon>
        <taxon>Sclerotinia</taxon>
    </lineage>
</organism>
<keyword evidence="2" id="KW-0812">Transmembrane</keyword>
<dbReference type="OMA" id="EWILGAG"/>
<evidence type="ECO:0000256" key="1">
    <source>
        <dbReference type="SAM" id="MobiDB-lite"/>
    </source>
</evidence>
<accession>A0A1D9Q676</accession>
<evidence type="ECO:0000313" key="3">
    <source>
        <dbReference type="EMBL" id="APA10437.1"/>
    </source>
</evidence>